<name>A0A8H7WDF6_9HELO</name>
<dbReference type="EMBL" id="JAFJYH010000043">
    <property type="protein sequence ID" value="KAG4422833.1"/>
    <property type="molecule type" value="Genomic_DNA"/>
</dbReference>
<dbReference type="AlphaFoldDB" id="A0A8H7WDF6"/>
<gene>
    <name evidence="2" type="ORF">IFR04_004055</name>
</gene>
<accession>A0A8H7WDF6</accession>
<protein>
    <recommendedName>
        <fullName evidence="1">2EXR domain-containing protein</fullName>
    </recommendedName>
</protein>
<proteinExistence type="predicted"/>
<evidence type="ECO:0000259" key="1">
    <source>
        <dbReference type="Pfam" id="PF20150"/>
    </source>
</evidence>
<dbReference type="PANTHER" id="PTHR35910:SF6">
    <property type="entry name" value="2EXR DOMAIN-CONTAINING PROTEIN"/>
    <property type="match status" value="1"/>
</dbReference>
<keyword evidence="3" id="KW-1185">Reference proteome</keyword>
<dbReference type="InterPro" id="IPR045518">
    <property type="entry name" value="2EXR"/>
</dbReference>
<feature type="domain" description="2EXR" evidence="1">
    <location>
        <begin position="16"/>
        <end position="112"/>
    </location>
</feature>
<evidence type="ECO:0000313" key="3">
    <source>
        <dbReference type="Proteomes" id="UP000664132"/>
    </source>
</evidence>
<organism evidence="2 3">
    <name type="scientific">Cadophora malorum</name>
    <dbReference type="NCBI Taxonomy" id="108018"/>
    <lineage>
        <taxon>Eukaryota</taxon>
        <taxon>Fungi</taxon>
        <taxon>Dikarya</taxon>
        <taxon>Ascomycota</taxon>
        <taxon>Pezizomycotina</taxon>
        <taxon>Leotiomycetes</taxon>
        <taxon>Helotiales</taxon>
        <taxon>Ploettnerulaceae</taxon>
        <taxon>Cadophora</taxon>
    </lineage>
</organism>
<comment type="caution">
    <text evidence="2">The sequence shown here is derived from an EMBL/GenBank/DDBJ whole genome shotgun (WGS) entry which is preliminary data.</text>
</comment>
<dbReference type="Proteomes" id="UP000664132">
    <property type="component" value="Unassembled WGS sequence"/>
</dbReference>
<sequence>MASEDSISELQSPTSFPKFPNLPLELRDDIMSYYVPGPRMIEIVQRNVPATSTELAASHLALLQSSIGCFNAPPVLLSVNRESRALVKRKYRLVFENVLVHPVYIDFKVDVLACFSTTVWTTFVTVAQMTGVAQIEFDPVRNLALPAPTSTYDSRALVCTAIQAAMDFPRLKKLLVIEPRMYWAKTAPTSVTSLDRQELRDLVTLHRQMIFCGVDRGKYWEASEVEIVTEGVMRPRYPDH</sequence>
<dbReference type="Pfam" id="PF20150">
    <property type="entry name" value="2EXR"/>
    <property type="match status" value="1"/>
</dbReference>
<dbReference type="OrthoDB" id="3540486at2759"/>
<evidence type="ECO:0000313" key="2">
    <source>
        <dbReference type="EMBL" id="KAG4422833.1"/>
    </source>
</evidence>
<dbReference type="PANTHER" id="PTHR35910">
    <property type="entry name" value="2EXR DOMAIN-CONTAINING PROTEIN"/>
    <property type="match status" value="1"/>
</dbReference>
<reference evidence="2" key="1">
    <citation type="submission" date="2021-02" db="EMBL/GenBank/DDBJ databases">
        <title>Genome sequence Cadophora malorum strain M34.</title>
        <authorList>
            <person name="Stefanovic E."/>
            <person name="Vu D."/>
            <person name="Scully C."/>
            <person name="Dijksterhuis J."/>
            <person name="Roader J."/>
            <person name="Houbraken J."/>
        </authorList>
    </citation>
    <scope>NUCLEOTIDE SEQUENCE</scope>
    <source>
        <strain evidence="2">M34</strain>
    </source>
</reference>